<reference evidence="5 6" key="1">
    <citation type="submission" date="2019-07" db="EMBL/GenBank/DDBJ databases">
        <title>Whole genome shotgun sequence of Segetibacter aerophilus NBRC 106135.</title>
        <authorList>
            <person name="Hosoyama A."/>
            <person name="Uohara A."/>
            <person name="Ohji S."/>
            <person name="Ichikawa N."/>
        </authorList>
    </citation>
    <scope>NUCLEOTIDE SEQUENCE [LARGE SCALE GENOMIC DNA]</scope>
    <source>
        <strain evidence="5 6">NBRC 106135</strain>
    </source>
</reference>
<accession>A0A512BI86</accession>
<dbReference type="InterPro" id="IPR028082">
    <property type="entry name" value="Peripla_BP_I"/>
</dbReference>
<dbReference type="CDD" id="cd07377">
    <property type="entry name" value="WHTH_GntR"/>
    <property type="match status" value="1"/>
</dbReference>
<feature type="domain" description="HTH gntR-type" evidence="4">
    <location>
        <begin position="20"/>
        <end position="88"/>
    </location>
</feature>
<keyword evidence="3" id="KW-0804">Transcription</keyword>
<evidence type="ECO:0000259" key="4">
    <source>
        <dbReference type="PROSITE" id="PS50949"/>
    </source>
</evidence>
<dbReference type="AlphaFoldDB" id="A0A512BI86"/>
<dbReference type="SUPFAM" id="SSF46785">
    <property type="entry name" value="Winged helix' DNA-binding domain"/>
    <property type="match status" value="1"/>
</dbReference>
<keyword evidence="2" id="KW-0238">DNA-binding</keyword>
<gene>
    <name evidence="5" type="ORF">SAE01_41820</name>
</gene>
<keyword evidence="1" id="KW-0805">Transcription regulation</keyword>
<sequence length="345" mass="39778">MQPKSFPFNKLIHFDDFSATPKYQQLANAIINAIDNRKLQIDDVLPSINELSSAFEISRDTVEKGYKYLKKLGIIGSVPGKGYFIKTADVERKIKIFLLFNKLSTHKKILYDSFVGTLGNAAAIDFYIYNNSFSLFKKLIQNCREDYNYYVIIPHFMEEAEHAYEVINTIPKDKLILLDKMIPEVKGTYGAVYENFEKDIYNALEEALPQLSKYDTIKITFPEYTYHPIEILTGFKKFCQEYAFNCKVVHKIESETIKKGEVYINLMEDDLVTLIERILSYDFKIGEDVGLISYNETALKKLILNGITTISSDFQMMGQKAAELILNNSVEHIETSFRLTLRNSL</sequence>
<dbReference type="SMART" id="SM00345">
    <property type="entry name" value="HTH_GNTR"/>
    <property type="match status" value="1"/>
</dbReference>
<dbReference type="Gene3D" id="3.40.50.2300">
    <property type="match status" value="2"/>
</dbReference>
<evidence type="ECO:0000256" key="1">
    <source>
        <dbReference type="ARBA" id="ARBA00023015"/>
    </source>
</evidence>
<name>A0A512BI86_9BACT</name>
<dbReference type="InterPro" id="IPR036390">
    <property type="entry name" value="WH_DNA-bd_sf"/>
</dbReference>
<dbReference type="EMBL" id="BJYT01000026">
    <property type="protein sequence ID" value="GEO11686.1"/>
    <property type="molecule type" value="Genomic_DNA"/>
</dbReference>
<dbReference type="Gene3D" id="1.10.10.10">
    <property type="entry name" value="Winged helix-like DNA-binding domain superfamily/Winged helix DNA-binding domain"/>
    <property type="match status" value="1"/>
</dbReference>
<dbReference type="InterPro" id="IPR036388">
    <property type="entry name" value="WH-like_DNA-bd_sf"/>
</dbReference>
<dbReference type="RefSeq" id="WP_147205793.1">
    <property type="nucleotide sequence ID" value="NZ_BJYT01000026.1"/>
</dbReference>
<protein>
    <submittedName>
        <fullName evidence="5">GntR family transcriptional regulator</fullName>
    </submittedName>
</protein>
<dbReference type="GO" id="GO:0003677">
    <property type="term" value="F:DNA binding"/>
    <property type="evidence" value="ECO:0007669"/>
    <property type="project" value="UniProtKB-KW"/>
</dbReference>
<comment type="caution">
    <text evidence="5">The sequence shown here is derived from an EMBL/GenBank/DDBJ whole genome shotgun (WGS) entry which is preliminary data.</text>
</comment>
<evidence type="ECO:0000313" key="5">
    <source>
        <dbReference type="EMBL" id="GEO11686.1"/>
    </source>
</evidence>
<dbReference type="InterPro" id="IPR000524">
    <property type="entry name" value="Tscrpt_reg_HTH_GntR"/>
</dbReference>
<dbReference type="PANTHER" id="PTHR38445:SF10">
    <property type="entry name" value="GNTR-FAMILY TRANSCRIPTIONAL REGULATOR"/>
    <property type="match status" value="1"/>
</dbReference>
<dbReference type="Proteomes" id="UP000321513">
    <property type="component" value="Unassembled WGS sequence"/>
</dbReference>
<dbReference type="SUPFAM" id="SSF53822">
    <property type="entry name" value="Periplasmic binding protein-like I"/>
    <property type="match status" value="1"/>
</dbReference>
<proteinExistence type="predicted"/>
<dbReference type="PROSITE" id="PS50949">
    <property type="entry name" value="HTH_GNTR"/>
    <property type="match status" value="1"/>
</dbReference>
<dbReference type="Pfam" id="PF00392">
    <property type="entry name" value="GntR"/>
    <property type="match status" value="1"/>
</dbReference>
<evidence type="ECO:0000256" key="2">
    <source>
        <dbReference type="ARBA" id="ARBA00023125"/>
    </source>
</evidence>
<dbReference type="GO" id="GO:0003700">
    <property type="term" value="F:DNA-binding transcription factor activity"/>
    <property type="evidence" value="ECO:0007669"/>
    <property type="project" value="InterPro"/>
</dbReference>
<dbReference type="OrthoDB" id="742238at2"/>
<evidence type="ECO:0000313" key="6">
    <source>
        <dbReference type="Proteomes" id="UP000321513"/>
    </source>
</evidence>
<organism evidence="5 6">
    <name type="scientific">Segetibacter aerophilus</name>
    <dbReference type="NCBI Taxonomy" id="670293"/>
    <lineage>
        <taxon>Bacteria</taxon>
        <taxon>Pseudomonadati</taxon>
        <taxon>Bacteroidota</taxon>
        <taxon>Chitinophagia</taxon>
        <taxon>Chitinophagales</taxon>
        <taxon>Chitinophagaceae</taxon>
        <taxon>Segetibacter</taxon>
    </lineage>
</organism>
<keyword evidence="6" id="KW-1185">Reference proteome</keyword>
<evidence type="ECO:0000256" key="3">
    <source>
        <dbReference type="ARBA" id="ARBA00023163"/>
    </source>
</evidence>
<dbReference type="PANTHER" id="PTHR38445">
    <property type="entry name" value="HTH-TYPE TRANSCRIPTIONAL REPRESSOR YTRA"/>
    <property type="match status" value="1"/>
</dbReference>